<sequence>MLEFLHNWTPHMTTGQSPHLLAYGTDLRGIDGIRQGTALEYLPQILQDVRASLQKAQSAQVVAYNHRRREIKLAVGDQVLFRRDAIAHDDRLAAKYRAFYIGPYMVTHIKIDKDNYWLALPEGMQIHSVFHISLLQKYQEPDAGHQVSRPGPVGNDEYEVDTILATRLRHGRRQYLVLWLGDNALEATRAYEESLENAQDSVAKFRNSHLRATSTAS</sequence>
<comment type="caution">
    <text evidence="2">The sequence shown here is derived from an EMBL/GenBank/DDBJ whole genome shotgun (WGS) entry which is preliminary data.</text>
</comment>
<dbReference type="InterPro" id="IPR000953">
    <property type="entry name" value="Chromo/chromo_shadow_dom"/>
</dbReference>
<dbReference type="Gene3D" id="2.40.50.40">
    <property type="match status" value="1"/>
</dbReference>
<dbReference type="Pfam" id="PF24626">
    <property type="entry name" value="SH3_Tf2-1"/>
    <property type="match status" value="1"/>
</dbReference>
<dbReference type="CDD" id="cd00024">
    <property type="entry name" value="CD_CSD"/>
    <property type="match status" value="1"/>
</dbReference>
<protein>
    <recommendedName>
        <fullName evidence="1">Chromo domain-containing protein</fullName>
    </recommendedName>
</protein>
<dbReference type="AlphaFoldDB" id="A0A8H8A137"/>
<name>A0A8H8A137_9FUNG</name>
<reference evidence="2 3" key="1">
    <citation type="journal article" name="Sci. Rep.">
        <title>Genome-scale phylogenetic analyses confirm Olpidium as the closest living zoosporic fungus to the non-flagellated, terrestrial fungi.</title>
        <authorList>
            <person name="Chang Y."/>
            <person name="Rochon D."/>
            <person name="Sekimoto S."/>
            <person name="Wang Y."/>
            <person name="Chovatia M."/>
            <person name="Sandor L."/>
            <person name="Salamov A."/>
            <person name="Grigoriev I.V."/>
            <person name="Stajich J.E."/>
            <person name="Spatafora J.W."/>
        </authorList>
    </citation>
    <scope>NUCLEOTIDE SEQUENCE [LARGE SCALE GENOMIC DNA]</scope>
    <source>
        <strain evidence="2">S191</strain>
    </source>
</reference>
<dbReference type="EMBL" id="JAEFCI010001226">
    <property type="protein sequence ID" value="KAG5463045.1"/>
    <property type="molecule type" value="Genomic_DNA"/>
</dbReference>
<organism evidence="2 3">
    <name type="scientific">Olpidium bornovanus</name>
    <dbReference type="NCBI Taxonomy" id="278681"/>
    <lineage>
        <taxon>Eukaryota</taxon>
        <taxon>Fungi</taxon>
        <taxon>Fungi incertae sedis</taxon>
        <taxon>Olpidiomycota</taxon>
        <taxon>Olpidiomycotina</taxon>
        <taxon>Olpidiomycetes</taxon>
        <taxon>Olpidiales</taxon>
        <taxon>Olpidiaceae</taxon>
        <taxon>Olpidium</taxon>
    </lineage>
</organism>
<proteinExistence type="predicted"/>
<evidence type="ECO:0000313" key="2">
    <source>
        <dbReference type="EMBL" id="KAG5463045.1"/>
    </source>
</evidence>
<dbReference type="PROSITE" id="PS50013">
    <property type="entry name" value="CHROMO_2"/>
    <property type="match status" value="1"/>
</dbReference>
<dbReference type="InterPro" id="IPR056924">
    <property type="entry name" value="SH3_Tf2-1"/>
</dbReference>
<dbReference type="SUPFAM" id="SSF54160">
    <property type="entry name" value="Chromo domain-like"/>
    <property type="match status" value="1"/>
</dbReference>
<keyword evidence="3" id="KW-1185">Reference proteome</keyword>
<evidence type="ECO:0000313" key="3">
    <source>
        <dbReference type="Proteomes" id="UP000673691"/>
    </source>
</evidence>
<dbReference type="InterPro" id="IPR016197">
    <property type="entry name" value="Chromo-like_dom_sf"/>
</dbReference>
<dbReference type="OrthoDB" id="2630497at2759"/>
<accession>A0A8H8A137</accession>
<dbReference type="SMART" id="SM00298">
    <property type="entry name" value="CHROMO"/>
    <property type="match status" value="1"/>
</dbReference>
<dbReference type="Proteomes" id="UP000673691">
    <property type="component" value="Unassembled WGS sequence"/>
</dbReference>
<evidence type="ECO:0000259" key="1">
    <source>
        <dbReference type="PROSITE" id="PS50013"/>
    </source>
</evidence>
<gene>
    <name evidence="2" type="ORF">BJ554DRAFT_2165</name>
</gene>
<feature type="domain" description="Chromo" evidence="1">
    <location>
        <begin position="158"/>
        <end position="217"/>
    </location>
</feature>